<protein>
    <submittedName>
        <fullName evidence="1">Uncharacterized protein</fullName>
    </submittedName>
</protein>
<reference evidence="1 2" key="1">
    <citation type="submission" date="2018-04" db="EMBL/GenBank/DDBJ databases">
        <authorList>
            <person name="Vogel A."/>
        </authorList>
    </citation>
    <scope>NUCLEOTIDE SEQUENCE [LARGE SCALE GENOMIC DNA]</scope>
</reference>
<keyword evidence="2" id="KW-1185">Reference proteome</keyword>
<gene>
    <name evidence="1" type="ORF">CCAM_LOCUS42706</name>
</gene>
<evidence type="ECO:0000313" key="2">
    <source>
        <dbReference type="Proteomes" id="UP000595140"/>
    </source>
</evidence>
<evidence type="ECO:0000313" key="1">
    <source>
        <dbReference type="EMBL" id="VFR00931.1"/>
    </source>
</evidence>
<dbReference type="EMBL" id="OOIL02006718">
    <property type="protein sequence ID" value="VFR00931.1"/>
    <property type="molecule type" value="Genomic_DNA"/>
</dbReference>
<dbReference type="Proteomes" id="UP000595140">
    <property type="component" value="Unassembled WGS sequence"/>
</dbReference>
<organism evidence="1 2">
    <name type="scientific">Cuscuta campestris</name>
    <dbReference type="NCBI Taxonomy" id="132261"/>
    <lineage>
        <taxon>Eukaryota</taxon>
        <taxon>Viridiplantae</taxon>
        <taxon>Streptophyta</taxon>
        <taxon>Embryophyta</taxon>
        <taxon>Tracheophyta</taxon>
        <taxon>Spermatophyta</taxon>
        <taxon>Magnoliopsida</taxon>
        <taxon>eudicotyledons</taxon>
        <taxon>Gunneridae</taxon>
        <taxon>Pentapetalae</taxon>
        <taxon>asterids</taxon>
        <taxon>lamiids</taxon>
        <taxon>Solanales</taxon>
        <taxon>Convolvulaceae</taxon>
        <taxon>Cuscuteae</taxon>
        <taxon>Cuscuta</taxon>
        <taxon>Cuscuta subgen. Grammica</taxon>
        <taxon>Cuscuta sect. Cleistogrammica</taxon>
    </lineage>
</organism>
<dbReference type="OrthoDB" id="1159577at2759"/>
<name>A0A484NIJ0_9ASTE</name>
<proteinExistence type="predicted"/>
<sequence length="203" mass="21060">MSTSTCSVSKKVKKDRLADAVTSFANSFNEYVQSKINMTSKAGGKEIHDVVSKVDDILRHQVLKAVKKFMNMLDEFQMLKDLPEDEKLDWILLCLRVFGMHARCPRPTIGSGVGAASLAVVGASSGRWSVSAVLVLPLVRAALDDVMSPAATGAVSSVAGRGSDAGLSVAASKTVGAAAPGRLGGRVIKSSSIGNGPSDTGIG</sequence>
<dbReference type="AlphaFoldDB" id="A0A484NIJ0"/>
<accession>A0A484NIJ0</accession>